<dbReference type="Proteomes" id="UP000053091">
    <property type="component" value="Unassembled WGS sequence"/>
</dbReference>
<name>A0A0S7BU61_9BACT</name>
<dbReference type="STRING" id="1678841.TBC1_11167"/>
<dbReference type="SUPFAM" id="SSF56925">
    <property type="entry name" value="OMPA-like"/>
    <property type="match status" value="1"/>
</dbReference>
<reference evidence="4" key="1">
    <citation type="journal article" date="2015" name="Genome Announc.">
        <title>Draft Genome Sequence of Bacteroidales Strain TBC1, a Novel Isolate from a Methanogenic Wastewater Treatment System.</title>
        <authorList>
            <person name="Tourlousse D.M."/>
            <person name="Matsuura N."/>
            <person name="Sun L."/>
            <person name="Toyonaga M."/>
            <person name="Kuroda K."/>
            <person name="Ohashi A."/>
            <person name="Cruz R."/>
            <person name="Yamaguchi T."/>
            <person name="Sekiguchi Y."/>
        </authorList>
    </citation>
    <scope>NUCLEOTIDE SEQUENCE [LARGE SCALE GENOMIC DNA]</scope>
    <source>
        <strain evidence="4">TBC1</strain>
    </source>
</reference>
<evidence type="ECO:0000313" key="5">
    <source>
        <dbReference type="Proteomes" id="UP000053091"/>
    </source>
</evidence>
<organism evidence="4">
    <name type="scientific">Lentimicrobium saccharophilum</name>
    <dbReference type="NCBI Taxonomy" id="1678841"/>
    <lineage>
        <taxon>Bacteria</taxon>
        <taxon>Pseudomonadati</taxon>
        <taxon>Bacteroidota</taxon>
        <taxon>Bacteroidia</taxon>
        <taxon>Bacteroidales</taxon>
        <taxon>Lentimicrobiaceae</taxon>
        <taxon>Lentimicrobium</taxon>
    </lineage>
</organism>
<dbReference type="EMBL" id="DF968182">
    <property type="protein sequence ID" value="GAP42039.1"/>
    <property type="molecule type" value="Genomic_DNA"/>
</dbReference>
<feature type="signal peptide" evidence="2">
    <location>
        <begin position="1"/>
        <end position="21"/>
    </location>
</feature>
<dbReference type="InterPro" id="IPR011250">
    <property type="entry name" value="OMP/PagP_B-barrel"/>
</dbReference>
<dbReference type="OrthoDB" id="1100205at2"/>
<dbReference type="Pfam" id="PF13505">
    <property type="entry name" value="OMP_b-brl"/>
    <property type="match status" value="1"/>
</dbReference>
<feature type="chain" id="PRO_5006633202" evidence="2">
    <location>
        <begin position="22"/>
        <end position="195"/>
    </location>
</feature>
<keyword evidence="5" id="KW-1185">Reference proteome</keyword>
<sequence>MKTKPALTLLLFAVLAFSGMAQDNAKKSGFELSSGVAFPVSNPGGADLKTGFGFEGIFHYQFMPHLGLYAGWGWNRNQAPESFAGKDADFEETGYVFGLQFKHAIGSSPVSWYARAAGLYNHIEVENTAGEIIYDSGHGLGWQVAGGIDIDLGRNWSLTPGLKFNSLNREIEVEGNVTGLSLNYLSARVGILKKF</sequence>
<accession>A0A0S7BU61</accession>
<evidence type="ECO:0000313" key="4">
    <source>
        <dbReference type="EMBL" id="GAP42039.1"/>
    </source>
</evidence>
<evidence type="ECO:0000256" key="1">
    <source>
        <dbReference type="ARBA" id="ARBA00022729"/>
    </source>
</evidence>
<dbReference type="InterPro" id="IPR027385">
    <property type="entry name" value="Beta-barrel_OMP"/>
</dbReference>
<gene>
    <name evidence="4" type="ORF">TBC1_11167</name>
</gene>
<keyword evidence="1 2" id="KW-0732">Signal</keyword>
<evidence type="ECO:0000256" key="2">
    <source>
        <dbReference type="SAM" id="SignalP"/>
    </source>
</evidence>
<dbReference type="AlphaFoldDB" id="A0A0S7BU61"/>
<proteinExistence type="predicted"/>
<dbReference type="Gene3D" id="2.40.160.20">
    <property type="match status" value="1"/>
</dbReference>
<dbReference type="RefSeq" id="WP_137305338.1">
    <property type="nucleotide sequence ID" value="NZ_DF968182.1"/>
</dbReference>
<protein>
    <submittedName>
        <fullName evidence="4">Outer membrane protein beta-barrel domain</fullName>
    </submittedName>
</protein>
<evidence type="ECO:0000259" key="3">
    <source>
        <dbReference type="Pfam" id="PF13505"/>
    </source>
</evidence>
<feature type="domain" description="Outer membrane protein beta-barrel" evidence="3">
    <location>
        <begin position="10"/>
        <end position="184"/>
    </location>
</feature>